<evidence type="ECO:0000313" key="1">
    <source>
        <dbReference type="EMBL" id="RGM43497.1"/>
    </source>
</evidence>
<dbReference type="EMBL" id="QRKN01000045">
    <property type="protein sequence ID" value="RHI15540.1"/>
    <property type="molecule type" value="Genomic_DNA"/>
</dbReference>
<sequence length="22" mass="2599">AVQVRRELLRLLAIDEEVKNYA</sequence>
<evidence type="ECO:0000313" key="4">
    <source>
        <dbReference type="EMBL" id="RHI15540.1"/>
    </source>
</evidence>
<dbReference type="Proteomes" id="UP000260717">
    <property type="component" value="Unassembled WGS sequence"/>
</dbReference>
<dbReference type="Proteomes" id="UP000285865">
    <property type="component" value="Unassembled WGS sequence"/>
</dbReference>
<dbReference type="Proteomes" id="UP000284296">
    <property type="component" value="Unassembled WGS sequence"/>
</dbReference>
<dbReference type="EMBL" id="QSTI01000050">
    <property type="protein sequence ID" value="RGM43497.1"/>
    <property type="molecule type" value="Genomic_DNA"/>
</dbReference>
<evidence type="ECO:0000313" key="5">
    <source>
        <dbReference type="Proteomes" id="UP000260717"/>
    </source>
</evidence>
<name>A0A395UTS5_9FIRM</name>
<evidence type="ECO:0000313" key="3">
    <source>
        <dbReference type="EMBL" id="RGT76085.1"/>
    </source>
</evidence>
<accession>A0A395UTS5</accession>
<evidence type="ECO:0000313" key="6">
    <source>
        <dbReference type="Proteomes" id="UP000266066"/>
    </source>
</evidence>
<comment type="caution">
    <text evidence="2">The sequence shown here is derived from an EMBL/GenBank/DDBJ whole genome shotgun (WGS) entry which is preliminary data.</text>
</comment>
<dbReference type="AlphaFoldDB" id="A0A395UTS5"/>
<evidence type="ECO:0000313" key="8">
    <source>
        <dbReference type="Proteomes" id="UP000285865"/>
    </source>
</evidence>
<protein>
    <submittedName>
        <fullName evidence="2">DUF5081 domain-containing protein</fullName>
    </submittedName>
</protein>
<evidence type="ECO:0000313" key="7">
    <source>
        <dbReference type="Proteomes" id="UP000284296"/>
    </source>
</evidence>
<evidence type="ECO:0000313" key="2">
    <source>
        <dbReference type="EMBL" id="RGR49507.1"/>
    </source>
</evidence>
<proteinExistence type="predicted"/>
<reference evidence="5 6" key="1">
    <citation type="submission" date="2018-08" db="EMBL/GenBank/DDBJ databases">
        <title>A genome reference for cultivated species of the human gut microbiota.</title>
        <authorList>
            <person name="Zou Y."/>
            <person name="Xue W."/>
            <person name="Luo G."/>
        </authorList>
    </citation>
    <scope>NUCLEOTIDE SEQUENCE [LARGE SCALE GENOMIC DNA]</scope>
    <source>
        <strain evidence="3 7">AF18-16LB</strain>
        <strain evidence="2 6">AF25-15</strain>
        <strain evidence="4 8">AM16-11</strain>
        <strain evidence="1 5">OM08-12AT</strain>
    </source>
</reference>
<organism evidence="2 6">
    <name type="scientific">Agathobacter rectalis</name>
    <dbReference type="NCBI Taxonomy" id="39491"/>
    <lineage>
        <taxon>Bacteria</taxon>
        <taxon>Bacillati</taxon>
        <taxon>Bacillota</taxon>
        <taxon>Clostridia</taxon>
        <taxon>Lachnospirales</taxon>
        <taxon>Lachnospiraceae</taxon>
        <taxon>Agathobacter</taxon>
    </lineage>
</organism>
<dbReference type="EMBL" id="QRXG01000068">
    <property type="protein sequence ID" value="RGT76085.1"/>
    <property type="molecule type" value="Genomic_DNA"/>
</dbReference>
<feature type="non-terminal residue" evidence="2">
    <location>
        <position position="1"/>
    </location>
</feature>
<dbReference type="Proteomes" id="UP000266066">
    <property type="component" value="Unassembled WGS sequence"/>
</dbReference>
<gene>
    <name evidence="4" type="ORF">DW172_17080</name>
    <name evidence="3" type="ORF">DWX06_16465</name>
    <name evidence="2" type="ORF">DWY38_17140</name>
    <name evidence="1" type="ORF">DXC13_15560</name>
</gene>
<dbReference type="EMBL" id="QRUJ01000085">
    <property type="protein sequence ID" value="RGR49507.1"/>
    <property type="molecule type" value="Genomic_DNA"/>
</dbReference>